<keyword evidence="3 6" id="KW-0812">Transmembrane</keyword>
<feature type="transmembrane region" description="Helical" evidence="6">
    <location>
        <begin position="389"/>
        <end position="411"/>
    </location>
</feature>
<evidence type="ECO:0000256" key="5">
    <source>
        <dbReference type="ARBA" id="ARBA00023136"/>
    </source>
</evidence>
<name>A0A2R2MQC1_LINAN</name>
<comment type="subcellular location">
    <subcellularLocation>
        <location evidence="1">Membrane</location>
        <topology evidence="1">Multi-pass membrane protein</topology>
    </subcellularLocation>
</comment>
<feature type="transmembrane region" description="Helical" evidence="6">
    <location>
        <begin position="330"/>
        <end position="350"/>
    </location>
</feature>
<dbReference type="Gene3D" id="1.20.1250.20">
    <property type="entry name" value="MFS general substrate transporter like domains"/>
    <property type="match status" value="1"/>
</dbReference>
<dbReference type="RefSeq" id="XP_023932207.1">
    <property type="nucleotide sequence ID" value="XM_024076439.1"/>
</dbReference>
<evidence type="ECO:0000256" key="4">
    <source>
        <dbReference type="ARBA" id="ARBA00022989"/>
    </source>
</evidence>
<gene>
    <name evidence="8" type="primary">LOC106154418</name>
</gene>
<keyword evidence="5 6" id="KW-0472">Membrane</keyword>
<dbReference type="PANTHER" id="PTHR43385">
    <property type="entry name" value="RIBOFLAVIN TRANSPORTER RIBJ"/>
    <property type="match status" value="1"/>
</dbReference>
<evidence type="ECO:0000313" key="7">
    <source>
        <dbReference type="Proteomes" id="UP000085678"/>
    </source>
</evidence>
<dbReference type="Proteomes" id="UP000085678">
    <property type="component" value="Unplaced"/>
</dbReference>
<evidence type="ECO:0000256" key="1">
    <source>
        <dbReference type="ARBA" id="ARBA00004141"/>
    </source>
</evidence>
<feature type="transmembrane region" description="Helical" evidence="6">
    <location>
        <begin position="51"/>
        <end position="68"/>
    </location>
</feature>
<feature type="transmembrane region" description="Helical" evidence="6">
    <location>
        <begin position="197"/>
        <end position="216"/>
    </location>
</feature>
<accession>A0A2R2MQC1</accession>
<dbReference type="KEGG" id="lak:106154418"/>
<evidence type="ECO:0000256" key="3">
    <source>
        <dbReference type="ARBA" id="ARBA00022692"/>
    </source>
</evidence>
<dbReference type="SUPFAM" id="SSF103473">
    <property type="entry name" value="MFS general substrate transporter"/>
    <property type="match status" value="1"/>
</dbReference>
<reference evidence="8" key="1">
    <citation type="submission" date="2025-08" db="UniProtKB">
        <authorList>
            <consortium name="RefSeq"/>
        </authorList>
    </citation>
    <scope>IDENTIFICATION</scope>
    <source>
        <tissue evidence="8">Gonads</tissue>
    </source>
</reference>
<organism evidence="7 8">
    <name type="scientific">Lingula anatina</name>
    <name type="common">Brachiopod</name>
    <name type="synonym">Lingula unguis</name>
    <dbReference type="NCBI Taxonomy" id="7574"/>
    <lineage>
        <taxon>Eukaryota</taxon>
        <taxon>Metazoa</taxon>
        <taxon>Spiralia</taxon>
        <taxon>Lophotrochozoa</taxon>
        <taxon>Brachiopoda</taxon>
        <taxon>Linguliformea</taxon>
        <taxon>Lingulata</taxon>
        <taxon>Lingulida</taxon>
        <taxon>Linguloidea</taxon>
        <taxon>Lingulidae</taxon>
        <taxon>Lingula</taxon>
    </lineage>
</organism>
<feature type="transmembrane region" description="Helical" evidence="6">
    <location>
        <begin position="136"/>
        <end position="155"/>
    </location>
</feature>
<feature type="transmembrane region" description="Helical" evidence="6">
    <location>
        <begin position="75"/>
        <end position="96"/>
    </location>
</feature>
<dbReference type="GeneID" id="106154418"/>
<feature type="transmembrane region" description="Helical" evidence="6">
    <location>
        <begin position="102"/>
        <end position="124"/>
    </location>
</feature>
<dbReference type="InParanoid" id="A0A2R2MQC1"/>
<feature type="transmembrane region" description="Helical" evidence="6">
    <location>
        <begin position="357"/>
        <end position="377"/>
    </location>
</feature>
<keyword evidence="7" id="KW-1185">Reference proteome</keyword>
<dbReference type="InterPro" id="IPR036259">
    <property type="entry name" value="MFS_trans_sf"/>
</dbReference>
<sequence length="472" mass="52150">MECKGVLALIGGILLHLTLGAVYSFGNMTVYVTSYLRFKTVSTEMNYHKSVFLYGITQMCIDLTGFLGGMVERRFGARLAALVGGWTMSLGVGLTYYSIKGGFGTCLITYGIVMGLGAGIAYPIPMSITMRWFPNHRGLVAGIVLAAFGGGAAVFDQLQTFYINPNNLKPDRAEYFHNTEVDYFSQDEVLDRVPHSFLFLAVAFAVLQGLGTLLLCSPVSDSEMFAVVPTLTRSVVDSCTYRSTNTDYEASGRTDDSTDSLMPGPKLYRVTHSGTNLSFLEESAETFKVSTLLCDRWFWVLWFMYFLNGECTLHASLYKVYGQTFIKDDQFLALCGSLAALFNAGGRIFWGIIVDQFSFRTTILVLDVAVIALSLTMPATEYGGKYMFLIWNCLLFGAYSGIYSLYPVAIVRGYGVAELSLKYGLLFSSQVLNDPFAATLAAEIFVNTPWYTLYGTVAGCTFLGKYYMSFLF</sequence>
<proteinExistence type="predicted"/>
<dbReference type="GO" id="GO:0016020">
    <property type="term" value="C:membrane"/>
    <property type="evidence" value="ECO:0007669"/>
    <property type="project" value="UniProtKB-SubCell"/>
</dbReference>
<evidence type="ECO:0000256" key="2">
    <source>
        <dbReference type="ARBA" id="ARBA00022448"/>
    </source>
</evidence>
<evidence type="ECO:0000256" key="6">
    <source>
        <dbReference type="SAM" id="Phobius"/>
    </source>
</evidence>
<protein>
    <submittedName>
        <fullName evidence="8">Uncharacterized protein LOC106154418</fullName>
    </submittedName>
</protein>
<dbReference type="AlphaFoldDB" id="A0A2R2MQC1"/>
<feature type="transmembrane region" description="Helical" evidence="6">
    <location>
        <begin position="451"/>
        <end position="468"/>
    </location>
</feature>
<feature type="transmembrane region" description="Helical" evidence="6">
    <location>
        <begin position="297"/>
        <end position="318"/>
    </location>
</feature>
<dbReference type="PANTHER" id="PTHR43385:SF1">
    <property type="entry name" value="RIBOFLAVIN TRANSPORTER RIBJ"/>
    <property type="match status" value="1"/>
</dbReference>
<dbReference type="InterPro" id="IPR052983">
    <property type="entry name" value="MFS_Riboflavin_Transporter"/>
</dbReference>
<evidence type="ECO:0000313" key="8">
    <source>
        <dbReference type="RefSeq" id="XP_023932207.1"/>
    </source>
</evidence>
<keyword evidence="2" id="KW-0813">Transport</keyword>
<keyword evidence="4 6" id="KW-1133">Transmembrane helix</keyword>
<dbReference type="OrthoDB" id="410267at2759"/>